<accession>A0A518AZR0</accession>
<name>A0A518AZR0_9BACT</name>
<evidence type="ECO:0000313" key="1">
    <source>
        <dbReference type="EMBL" id="QDU60228.1"/>
    </source>
</evidence>
<organism evidence="1 2">
    <name type="scientific">Kolteria novifilia</name>
    <dbReference type="NCBI Taxonomy" id="2527975"/>
    <lineage>
        <taxon>Bacteria</taxon>
        <taxon>Pseudomonadati</taxon>
        <taxon>Planctomycetota</taxon>
        <taxon>Planctomycetia</taxon>
        <taxon>Kolteriales</taxon>
        <taxon>Kolteriaceae</taxon>
        <taxon>Kolteria</taxon>
    </lineage>
</organism>
<protein>
    <submittedName>
        <fullName evidence="1">Uncharacterized protein</fullName>
    </submittedName>
</protein>
<dbReference type="AlphaFoldDB" id="A0A518AZR0"/>
<keyword evidence="2" id="KW-1185">Reference proteome</keyword>
<evidence type="ECO:0000313" key="2">
    <source>
        <dbReference type="Proteomes" id="UP000317093"/>
    </source>
</evidence>
<reference evidence="1 2" key="1">
    <citation type="submission" date="2019-02" db="EMBL/GenBank/DDBJ databases">
        <title>Deep-cultivation of Planctomycetes and their phenomic and genomic characterization uncovers novel biology.</title>
        <authorList>
            <person name="Wiegand S."/>
            <person name="Jogler M."/>
            <person name="Boedeker C."/>
            <person name="Pinto D."/>
            <person name="Vollmers J."/>
            <person name="Rivas-Marin E."/>
            <person name="Kohn T."/>
            <person name="Peeters S.H."/>
            <person name="Heuer A."/>
            <person name="Rast P."/>
            <person name="Oberbeckmann S."/>
            <person name="Bunk B."/>
            <person name="Jeske O."/>
            <person name="Meyerdierks A."/>
            <person name="Storesund J.E."/>
            <person name="Kallscheuer N."/>
            <person name="Luecker S."/>
            <person name="Lage O.M."/>
            <person name="Pohl T."/>
            <person name="Merkel B.J."/>
            <person name="Hornburger P."/>
            <person name="Mueller R.-W."/>
            <person name="Bruemmer F."/>
            <person name="Labrenz M."/>
            <person name="Spormann A.M."/>
            <person name="Op den Camp H."/>
            <person name="Overmann J."/>
            <person name="Amann R."/>
            <person name="Jetten M.S.M."/>
            <person name="Mascher T."/>
            <person name="Medema M.H."/>
            <person name="Devos D.P."/>
            <person name="Kaster A.-K."/>
            <person name="Ovreas L."/>
            <person name="Rohde M."/>
            <person name="Galperin M.Y."/>
            <person name="Jogler C."/>
        </authorList>
    </citation>
    <scope>NUCLEOTIDE SEQUENCE [LARGE SCALE GENOMIC DNA]</scope>
    <source>
        <strain evidence="1 2">Pan216</strain>
    </source>
</reference>
<dbReference type="Proteomes" id="UP000317093">
    <property type="component" value="Chromosome"/>
</dbReference>
<gene>
    <name evidence="1" type="ORF">Pan216_10670</name>
</gene>
<proteinExistence type="predicted"/>
<dbReference type="KEGG" id="knv:Pan216_10670"/>
<dbReference type="EMBL" id="CP036279">
    <property type="protein sequence ID" value="QDU60228.1"/>
    <property type="molecule type" value="Genomic_DNA"/>
</dbReference>
<dbReference type="RefSeq" id="WP_145255745.1">
    <property type="nucleotide sequence ID" value="NZ_CP036279.1"/>
</dbReference>
<sequence>MASDIEAIELAEMPFESDYATAPKEITSACSLTLSSIPQVTSLEDLVDSPCVYIEAPGIEGLVGGGVGVTASEFVTLVAGEGCGIQLYDEEDATGTVTVEFPSDGMLTIRSQDYNQMILMEAAGIQILTPETITMTTGECSVELNDATGFDVDCFGISNLLLDEAGAQLQCYSSYALVSEVLIEMVSTSISMEGTIEITGETAITGNTNITGELEVTGATTITGGLIVA</sequence>